<keyword evidence="2" id="KW-0521">NADP</keyword>
<gene>
    <name evidence="6" type="ordered locus">Mhun_2368</name>
</gene>
<dbReference type="PANTHER" id="PTHR43391">
    <property type="entry name" value="RETINOL DEHYDROGENASE-RELATED"/>
    <property type="match status" value="1"/>
</dbReference>
<dbReference type="SMART" id="SM00822">
    <property type="entry name" value="PKS_KR"/>
    <property type="match status" value="1"/>
</dbReference>
<dbReference type="OrthoDB" id="24596at2157"/>
<dbReference type="EMBL" id="CP000254">
    <property type="protein sequence ID" value="ABD42072.1"/>
    <property type="molecule type" value="Genomic_DNA"/>
</dbReference>
<protein>
    <submittedName>
        <fullName evidence="6">Short-chain dehydrogenase/reductase SDR</fullName>
    </submittedName>
</protein>
<dbReference type="Pfam" id="PF00106">
    <property type="entry name" value="adh_short"/>
    <property type="match status" value="1"/>
</dbReference>
<evidence type="ECO:0000256" key="4">
    <source>
        <dbReference type="RuleBase" id="RU000363"/>
    </source>
</evidence>
<name>Q2FSZ0_METHJ</name>
<evidence type="ECO:0000256" key="3">
    <source>
        <dbReference type="ARBA" id="ARBA00023002"/>
    </source>
</evidence>
<evidence type="ECO:0000259" key="5">
    <source>
        <dbReference type="SMART" id="SM00822"/>
    </source>
</evidence>
<dbReference type="Gene3D" id="3.40.50.720">
    <property type="entry name" value="NAD(P)-binding Rossmann-like Domain"/>
    <property type="match status" value="1"/>
</dbReference>
<evidence type="ECO:0000313" key="6">
    <source>
        <dbReference type="EMBL" id="ABD42072.1"/>
    </source>
</evidence>
<dbReference type="eggNOG" id="arCOG01259">
    <property type="taxonomic scope" value="Archaea"/>
</dbReference>
<dbReference type="EnsemblBacteria" id="ABD42072">
    <property type="protein sequence ID" value="ABD42072"/>
    <property type="gene ID" value="Mhun_2368"/>
</dbReference>
<feature type="domain" description="Ketoreductase" evidence="5">
    <location>
        <begin position="8"/>
        <end position="186"/>
    </location>
</feature>
<dbReference type="PRINTS" id="PR00080">
    <property type="entry name" value="SDRFAMILY"/>
</dbReference>
<dbReference type="AlphaFoldDB" id="Q2FSZ0"/>
<dbReference type="FunFam" id="3.40.50.720:FF:000084">
    <property type="entry name" value="Short-chain dehydrogenase reductase"/>
    <property type="match status" value="1"/>
</dbReference>
<proteinExistence type="inferred from homology"/>
<sequence>MSDVFEGKVAIVTGGTSGIGYAVSEELLKRGATVWVIGSRQESVDKARKSFAAYKNTRFLAVDVTVADQVKGMIDACVEKDGRLDYLFNNAGIGMTHPSQYLTLEMWQQAIDLNLWGVVYGVHFALPVMLAQKSGHIVNTSSIAGIVPLPSQAAYCATKHAVTALTESLRYEFFEEGIAFTTICPSNVATAIFGKADIPQDAIPAEEAARIILEGVEKKEGIVIFPAYVKKMYERALTDQAFKEKFLLEYARRRNDGWRRGVPYLGAPMDLMEM</sequence>
<dbReference type="PROSITE" id="PS00061">
    <property type="entry name" value="ADH_SHORT"/>
    <property type="match status" value="1"/>
</dbReference>
<dbReference type="InterPro" id="IPR057326">
    <property type="entry name" value="KR_dom"/>
</dbReference>
<comment type="similarity">
    <text evidence="1 4">Belongs to the short-chain dehydrogenases/reductases (SDR) family.</text>
</comment>
<dbReference type="CDD" id="cd05233">
    <property type="entry name" value="SDR_c"/>
    <property type="match status" value="1"/>
</dbReference>
<evidence type="ECO:0000256" key="2">
    <source>
        <dbReference type="ARBA" id="ARBA00022857"/>
    </source>
</evidence>
<dbReference type="Proteomes" id="UP000001941">
    <property type="component" value="Chromosome"/>
</dbReference>
<dbReference type="PRINTS" id="PR00081">
    <property type="entry name" value="GDHRDH"/>
</dbReference>
<dbReference type="SUPFAM" id="SSF51735">
    <property type="entry name" value="NAD(P)-binding Rossmann-fold domains"/>
    <property type="match status" value="1"/>
</dbReference>
<accession>Q2FSZ0</accession>
<dbReference type="InParanoid" id="Q2FSZ0"/>
<keyword evidence="7" id="KW-1185">Reference proteome</keyword>
<organism evidence="6 7">
    <name type="scientific">Methanospirillum hungatei JF-1 (strain ATCC 27890 / DSM 864 / NBRC 100397 / JF-1)</name>
    <dbReference type="NCBI Taxonomy" id="323259"/>
    <lineage>
        <taxon>Archaea</taxon>
        <taxon>Methanobacteriati</taxon>
        <taxon>Methanobacteriota</taxon>
        <taxon>Stenosarchaea group</taxon>
        <taxon>Methanomicrobia</taxon>
        <taxon>Methanomicrobiales</taxon>
        <taxon>Methanospirillaceae</taxon>
        <taxon>Methanospirillum</taxon>
    </lineage>
</organism>
<dbReference type="InterPro" id="IPR020904">
    <property type="entry name" value="Sc_DH/Rdtase_CS"/>
</dbReference>
<dbReference type="PANTHER" id="PTHR43391:SF14">
    <property type="entry name" value="DEHYDROGENASE_REDUCTASE SDR FAMILY PROTEIN 7-LIKE"/>
    <property type="match status" value="1"/>
</dbReference>
<dbReference type="InterPro" id="IPR002347">
    <property type="entry name" value="SDR_fam"/>
</dbReference>
<dbReference type="RefSeq" id="WP_011449330.1">
    <property type="nucleotide sequence ID" value="NC_007796.1"/>
</dbReference>
<dbReference type="GeneID" id="3923305"/>
<dbReference type="KEGG" id="mhu:Mhun_2368"/>
<keyword evidence="3" id="KW-0560">Oxidoreductase</keyword>
<dbReference type="GO" id="GO:0016491">
    <property type="term" value="F:oxidoreductase activity"/>
    <property type="evidence" value="ECO:0007669"/>
    <property type="project" value="UniProtKB-KW"/>
</dbReference>
<evidence type="ECO:0000313" key="7">
    <source>
        <dbReference type="Proteomes" id="UP000001941"/>
    </source>
</evidence>
<dbReference type="HOGENOM" id="CLU_010194_2_1_2"/>
<reference evidence="7" key="1">
    <citation type="journal article" date="2016" name="Stand. Genomic Sci.">
        <title>Complete genome sequence of Methanospirillum hungatei type strain JF1.</title>
        <authorList>
            <person name="Gunsalus R.P."/>
            <person name="Cook L.E."/>
            <person name="Crable B."/>
            <person name="Rohlin L."/>
            <person name="McDonald E."/>
            <person name="Mouttaki H."/>
            <person name="Sieber J.R."/>
            <person name="Poweleit N."/>
            <person name="Zhou H."/>
            <person name="Lapidus A.L."/>
            <person name="Daligault H.E."/>
            <person name="Land M."/>
            <person name="Gilna P."/>
            <person name="Ivanova N."/>
            <person name="Kyrpides N."/>
            <person name="Culley D.E."/>
            <person name="McInerney M.J."/>
        </authorList>
    </citation>
    <scope>NUCLEOTIDE SEQUENCE [LARGE SCALE GENOMIC DNA]</scope>
    <source>
        <strain evidence="7">ATCC 27890 / DSM 864 / NBRC 100397 / JF-1</strain>
    </source>
</reference>
<evidence type="ECO:0000256" key="1">
    <source>
        <dbReference type="ARBA" id="ARBA00006484"/>
    </source>
</evidence>
<dbReference type="STRING" id="323259.Mhun_2368"/>
<dbReference type="InterPro" id="IPR036291">
    <property type="entry name" value="NAD(P)-bd_dom_sf"/>
</dbReference>